<evidence type="ECO:0000313" key="1">
    <source>
        <dbReference type="EMBL" id="KIK60669.1"/>
    </source>
</evidence>
<organism evidence="1 2">
    <name type="scientific">Collybiopsis luxurians FD-317 M1</name>
    <dbReference type="NCBI Taxonomy" id="944289"/>
    <lineage>
        <taxon>Eukaryota</taxon>
        <taxon>Fungi</taxon>
        <taxon>Dikarya</taxon>
        <taxon>Basidiomycota</taxon>
        <taxon>Agaricomycotina</taxon>
        <taxon>Agaricomycetes</taxon>
        <taxon>Agaricomycetidae</taxon>
        <taxon>Agaricales</taxon>
        <taxon>Marasmiineae</taxon>
        <taxon>Omphalotaceae</taxon>
        <taxon>Collybiopsis</taxon>
        <taxon>Collybiopsis luxurians</taxon>
    </lineage>
</organism>
<dbReference type="AlphaFoldDB" id="A0A0D0CDX1"/>
<proteinExistence type="predicted"/>
<sequence>MATERSGHAENASTFALDIIRTSFNVVAVSHIWGLRALPAATRQLFVNNPEQHGPNILSAELDISGETLAELKQSPWNQELIWRLAQHARREFEQLNAFHESESEEVDWMELITAKINRILSDGFNARGRNLSTAATAKKKQRSIRVWKFQRRQAIAALQMQTCREKGDKEGEDCWAFIMHTVTTLQADGMSDEEDGEVDRESAKLVLDLEFRRHEFRSLFRMVDSVREKMDKGQGGKKLKRRVEISRKADRPFLKDIPSVFLSPTFRVRTSDEAQNSALQEDFIRTLQYFEIKR</sequence>
<name>A0A0D0CDX1_9AGAR</name>
<protein>
    <submittedName>
        <fullName evidence="1">Uncharacterized protein</fullName>
    </submittedName>
</protein>
<dbReference type="Proteomes" id="UP000053593">
    <property type="component" value="Unassembled WGS sequence"/>
</dbReference>
<evidence type="ECO:0000313" key="2">
    <source>
        <dbReference type="Proteomes" id="UP000053593"/>
    </source>
</evidence>
<keyword evidence="2" id="KW-1185">Reference proteome</keyword>
<reference evidence="1 2" key="1">
    <citation type="submission" date="2014-04" db="EMBL/GenBank/DDBJ databases">
        <title>Evolutionary Origins and Diversification of the Mycorrhizal Mutualists.</title>
        <authorList>
            <consortium name="DOE Joint Genome Institute"/>
            <consortium name="Mycorrhizal Genomics Consortium"/>
            <person name="Kohler A."/>
            <person name="Kuo A."/>
            <person name="Nagy L.G."/>
            <person name="Floudas D."/>
            <person name="Copeland A."/>
            <person name="Barry K.W."/>
            <person name="Cichocki N."/>
            <person name="Veneault-Fourrey C."/>
            <person name="LaButti K."/>
            <person name="Lindquist E.A."/>
            <person name="Lipzen A."/>
            <person name="Lundell T."/>
            <person name="Morin E."/>
            <person name="Murat C."/>
            <person name="Riley R."/>
            <person name="Ohm R."/>
            <person name="Sun H."/>
            <person name="Tunlid A."/>
            <person name="Henrissat B."/>
            <person name="Grigoriev I.V."/>
            <person name="Hibbett D.S."/>
            <person name="Martin F."/>
        </authorList>
    </citation>
    <scope>NUCLEOTIDE SEQUENCE [LARGE SCALE GENOMIC DNA]</scope>
    <source>
        <strain evidence="1 2">FD-317 M1</strain>
    </source>
</reference>
<dbReference type="HOGENOM" id="CLU_956613_0_0_1"/>
<dbReference type="OrthoDB" id="3056556at2759"/>
<dbReference type="EMBL" id="KN834774">
    <property type="protein sequence ID" value="KIK60669.1"/>
    <property type="molecule type" value="Genomic_DNA"/>
</dbReference>
<gene>
    <name evidence="1" type="ORF">GYMLUDRAFT_244244</name>
</gene>
<accession>A0A0D0CDX1</accession>